<dbReference type="Proteomes" id="UP001055811">
    <property type="component" value="Linkage Group LG02"/>
</dbReference>
<comment type="caution">
    <text evidence="1">The sequence shown here is derived from an EMBL/GenBank/DDBJ whole genome shotgun (WGS) entry which is preliminary data.</text>
</comment>
<accession>A0ACB9G8P4</accession>
<organism evidence="1 2">
    <name type="scientific">Cichorium intybus</name>
    <name type="common">Chicory</name>
    <dbReference type="NCBI Taxonomy" id="13427"/>
    <lineage>
        <taxon>Eukaryota</taxon>
        <taxon>Viridiplantae</taxon>
        <taxon>Streptophyta</taxon>
        <taxon>Embryophyta</taxon>
        <taxon>Tracheophyta</taxon>
        <taxon>Spermatophyta</taxon>
        <taxon>Magnoliopsida</taxon>
        <taxon>eudicotyledons</taxon>
        <taxon>Gunneridae</taxon>
        <taxon>Pentapetalae</taxon>
        <taxon>asterids</taxon>
        <taxon>campanulids</taxon>
        <taxon>Asterales</taxon>
        <taxon>Asteraceae</taxon>
        <taxon>Cichorioideae</taxon>
        <taxon>Cichorieae</taxon>
        <taxon>Cichoriinae</taxon>
        <taxon>Cichorium</taxon>
    </lineage>
</organism>
<evidence type="ECO:0000313" key="2">
    <source>
        <dbReference type="Proteomes" id="UP001055811"/>
    </source>
</evidence>
<sequence>MLGSTLPPSRDDSLIKQKKNLVNTVGRSLEIAGDAEKQRTIKLTLVDILSSPIDRRRVVGDAEKTLDLLIINTEGCRRHKNTVACGVIENGGRAEAVTIAIAGELPVEPSAAEEEEQTVATVACGAIGHGGRAEALLPAVSITGNHLH</sequence>
<keyword evidence="2" id="KW-1185">Reference proteome</keyword>
<gene>
    <name evidence="1" type="ORF">L2E82_09152</name>
</gene>
<name>A0ACB9G8P4_CICIN</name>
<proteinExistence type="predicted"/>
<protein>
    <submittedName>
        <fullName evidence="1">Uncharacterized protein</fullName>
    </submittedName>
</protein>
<evidence type="ECO:0000313" key="1">
    <source>
        <dbReference type="EMBL" id="KAI3779433.1"/>
    </source>
</evidence>
<reference evidence="2" key="1">
    <citation type="journal article" date="2022" name="Mol. Ecol. Resour.">
        <title>The genomes of chicory, endive, great burdock and yacon provide insights into Asteraceae palaeo-polyploidization history and plant inulin production.</title>
        <authorList>
            <person name="Fan W."/>
            <person name="Wang S."/>
            <person name="Wang H."/>
            <person name="Wang A."/>
            <person name="Jiang F."/>
            <person name="Liu H."/>
            <person name="Zhao H."/>
            <person name="Xu D."/>
            <person name="Zhang Y."/>
        </authorList>
    </citation>
    <scope>NUCLEOTIDE SEQUENCE [LARGE SCALE GENOMIC DNA]</scope>
    <source>
        <strain evidence="2">cv. Punajuju</strain>
    </source>
</reference>
<reference evidence="1 2" key="2">
    <citation type="journal article" date="2022" name="Mol. Ecol. Resour.">
        <title>The genomes of chicory, endive, great burdock and yacon provide insights into Asteraceae paleo-polyploidization history and plant inulin production.</title>
        <authorList>
            <person name="Fan W."/>
            <person name="Wang S."/>
            <person name="Wang H."/>
            <person name="Wang A."/>
            <person name="Jiang F."/>
            <person name="Liu H."/>
            <person name="Zhao H."/>
            <person name="Xu D."/>
            <person name="Zhang Y."/>
        </authorList>
    </citation>
    <scope>NUCLEOTIDE SEQUENCE [LARGE SCALE GENOMIC DNA]</scope>
    <source>
        <strain evidence="2">cv. Punajuju</strain>
        <tissue evidence="1">Leaves</tissue>
    </source>
</reference>
<dbReference type="EMBL" id="CM042010">
    <property type="protein sequence ID" value="KAI3779433.1"/>
    <property type="molecule type" value="Genomic_DNA"/>
</dbReference>